<dbReference type="Proteomes" id="UP001519308">
    <property type="component" value="Unassembled WGS sequence"/>
</dbReference>
<sequence length="24" mass="2804">LQKRKINDRALEVINSLIHLDEVS</sequence>
<organism evidence="2 3">
    <name type="scientific">Clostridium punense</name>
    <dbReference type="NCBI Taxonomy" id="1054297"/>
    <lineage>
        <taxon>Bacteria</taxon>
        <taxon>Bacillati</taxon>
        <taxon>Bacillota</taxon>
        <taxon>Clostridia</taxon>
        <taxon>Eubacteriales</taxon>
        <taxon>Clostridiaceae</taxon>
        <taxon>Clostridium</taxon>
    </lineage>
</organism>
<evidence type="ECO:0000313" key="1">
    <source>
        <dbReference type="EMBL" id="MBP2022689.1"/>
    </source>
</evidence>
<name>A0ABS4K7Z1_9CLOT</name>
<evidence type="ECO:0000313" key="2">
    <source>
        <dbReference type="EMBL" id="MBP2023912.1"/>
    </source>
</evidence>
<accession>A0ABS4K7Z1</accession>
<keyword evidence="3" id="KW-1185">Reference proteome</keyword>
<evidence type="ECO:0000313" key="3">
    <source>
        <dbReference type="Proteomes" id="UP001519308"/>
    </source>
</evidence>
<dbReference type="EMBL" id="JAGGLL010000019">
    <property type="protein sequence ID" value="MBP2022689.1"/>
    <property type="molecule type" value="Genomic_DNA"/>
</dbReference>
<protein>
    <submittedName>
        <fullName evidence="2">Uncharacterized protein</fullName>
    </submittedName>
</protein>
<proteinExistence type="predicted"/>
<gene>
    <name evidence="1" type="ORF">J2Z44_002512</name>
    <name evidence="2" type="ORF">J2Z44_003757</name>
</gene>
<reference evidence="2 3" key="1">
    <citation type="submission" date="2021-03" db="EMBL/GenBank/DDBJ databases">
        <title>Genomic Encyclopedia of Type Strains, Phase IV (KMG-IV): sequencing the most valuable type-strain genomes for metagenomic binning, comparative biology and taxonomic classification.</title>
        <authorList>
            <person name="Goeker M."/>
        </authorList>
    </citation>
    <scope>NUCLEOTIDE SEQUENCE [LARGE SCALE GENOMIC DNA]</scope>
    <source>
        <strain evidence="2 3">DSM 28650</strain>
    </source>
</reference>
<dbReference type="EMBL" id="JAGGLL010000042">
    <property type="protein sequence ID" value="MBP2023912.1"/>
    <property type="molecule type" value="Genomic_DNA"/>
</dbReference>
<feature type="non-terminal residue" evidence="2">
    <location>
        <position position="1"/>
    </location>
</feature>
<comment type="caution">
    <text evidence="2">The sequence shown here is derived from an EMBL/GenBank/DDBJ whole genome shotgun (WGS) entry which is preliminary data.</text>
</comment>